<dbReference type="Gene3D" id="3.40.50.150">
    <property type="entry name" value="Vaccinia Virus protein VP39"/>
    <property type="match status" value="1"/>
</dbReference>
<evidence type="ECO:0000256" key="5">
    <source>
        <dbReference type="ARBA" id="ARBA00022884"/>
    </source>
</evidence>
<evidence type="ECO:0000256" key="6">
    <source>
        <dbReference type="ARBA" id="ARBA00023042"/>
    </source>
</evidence>
<evidence type="ECO:0000313" key="10">
    <source>
        <dbReference type="EMBL" id="KAF0717752.1"/>
    </source>
</evidence>
<dbReference type="GO" id="GO:0004482">
    <property type="term" value="F:mRNA 5'-cap (guanine-N7-)-methyltransferase activity"/>
    <property type="evidence" value="ECO:0007669"/>
    <property type="project" value="UniProtKB-EC"/>
</dbReference>
<evidence type="ECO:0000256" key="1">
    <source>
        <dbReference type="ARBA" id="ARBA00011926"/>
    </source>
</evidence>
<dbReference type="Gene3D" id="2.20.70.10">
    <property type="match status" value="1"/>
</dbReference>
<feature type="compositionally biased region" description="Basic and acidic residues" evidence="8">
    <location>
        <begin position="107"/>
        <end position="152"/>
    </location>
</feature>
<feature type="domain" description="MRNA cap 0 methyltransferase" evidence="9">
    <location>
        <begin position="235"/>
        <end position="546"/>
    </location>
</feature>
<dbReference type="Proteomes" id="UP000332933">
    <property type="component" value="Unassembled WGS sequence"/>
</dbReference>
<dbReference type="PANTHER" id="PTHR12189">
    <property type="entry name" value="MRNA GUANINE-7- METHYLTRANSFERASE"/>
    <property type="match status" value="1"/>
</dbReference>
<dbReference type="PROSITE" id="PS51562">
    <property type="entry name" value="RNA_CAP0_MT"/>
    <property type="match status" value="1"/>
</dbReference>
<protein>
    <recommendedName>
        <fullName evidence="1">mRNA (guanine-N(7))-methyltransferase</fullName>
        <ecNumber evidence="1">2.1.1.56</ecNumber>
    </recommendedName>
</protein>
<keyword evidence="5" id="KW-0694">RNA-binding</keyword>
<organism evidence="11 12">
    <name type="scientific">Aphanomyces stellatus</name>
    <dbReference type="NCBI Taxonomy" id="120398"/>
    <lineage>
        <taxon>Eukaryota</taxon>
        <taxon>Sar</taxon>
        <taxon>Stramenopiles</taxon>
        <taxon>Oomycota</taxon>
        <taxon>Saprolegniomycetes</taxon>
        <taxon>Saprolegniales</taxon>
        <taxon>Verrucalvaceae</taxon>
        <taxon>Aphanomyces</taxon>
    </lineage>
</organism>
<dbReference type="Pfam" id="PF03291">
    <property type="entry name" value="mRNA_G-N7_MeTrfase"/>
    <property type="match status" value="2"/>
</dbReference>
<gene>
    <name evidence="11" type="primary">Aste57867_2121</name>
    <name evidence="10" type="ORF">As57867_002116</name>
    <name evidence="11" type="ORF">ASTE57867_2121</name>
</gene>
<feature type="compositionally biased region" description="Basic and acidic residues" evidence="8">
    <location>
        <begin position="170"/>
        <end position="181"/>
    </location>
</feature>
<dbReference type="PANTHER" id="PTHR12189:SF2">
    <property type="entry name" value="MRNA CAP GUANINE-N7 METHYLTRANSFERASE"/>
    <property type="match status" value="1"/>
</dbReference>
<dbReference type="InterPro" id="IPR004971">
    <property type="entry name" value="mRNA_G-N7_MeTrfase_dom"/>
</dbReference>
<dbReference type="InterPro" id="IPR029063">
    <property type="entry name" value="SAM-dependent_MTases_sf"/>
</dbReference>
<name>A0A485KCF6_9STRA</name>
<accession>A0A485KCF6</accession>
<keyword evidence="2" id="KW-0489">Methyltransferase</keyword>
<evidence type="ECO:0000256" key="7">
    <source>
        <dbReference type="ARBA" id="ARBA00044712"/>
    </source>
</evidence>
<evidence type="ECO:0000313" key="12">
    <source>
        <dbReference type="Proteomes" id="UP000332933"/>
    </source>
</evidence>
<evidence type="ECO:0000256" key="3">
    <source>
        <dbReference type="ARBA" id="ARBA00022679"/>
    </source>
</evidence>
<dbReference type="InterPro" id="IPR039753">
    <property type="entry name" value="RG7MT1"/>
</dbReference>
<keyword evidence="6" id="KW-0506">mRNA capping</keyword>
<comment type="catalytic activity">
    <reaction evidence="7">
        <text>a 5'-end (5'-triphosphoguanosine)-ribonucleoside in mRNA + S-adenosyl-L-methionine = a 5'-end (N(7)-methyl 5'-triphosphoguanosine)-ribonucleoside in mRNA + S-adenosyl-L-homocysteine</text>
        <dbReference type="Rhea" id="RHEA:67008"/>
        <dbReference type="Rhea" id="RHEA-COMP:17166"/>
        <dbReference type="Rhea" id="RHEA-COMP:17167"/>
        <dbReference type="ChEBI" id="CHEBI:57856"/>
        <dbReference type="ChEBI" id="CHEBI:59789"/>
        <dbReference type="ChEBI" id="CHEBI:156461"/>
        <dbReference type="ChEBI" id="CHEBI:167617"/>
        <dbReference type="EC" id="2.1.1.56"/>
    </reaction>
</comment>
<dbReference type="GO" id="GO:0005634">
    <property type="term" value="C:nucleus"/>
    <property type="evidence" value="ECO:0007669"/>
    <property type="project" value="TreeGrafter"/>
</dbReference>
<evidence type="ECO:0000313" key="11">
    <source>
        <dbReference type="EMBL" id="VFT79324.1"/>
    </source>
</evidence>
<evidence type="ECO:0000256" key="4">
    <source>
        <dbReference type="ARBA" id="ARBA00022691"/>
    </source>
</evidence>
<reference evidence="11 12" key="1">
    <citation type="submission" date="2019-03" db="EMBL/GenBank/DDBJ databases">
        <authorList>
            <person name="Gaulin E."/>
            <person name="Dumas B."/>
        </authorList>
    </citation>
    <scope>NUCLEOTIDE SEQUENCE [LARGE SCALE GENOMIC DNA]</scope>
    <source>
        <strain evidence="11">CBS 568.67</strain>
    </source>
</reference>
<feature type="region of interest" description="Disordered" evidence="8">
    <location>
        <begin position="48"/>
        <end position="215"/>
    </location>
</feature>
<keyword evidence="3" id="KW-0808">Transferase</keyword>
<dbReference type="SUPFAM" id="SSF53335">
    <property type="entry name" value="S-adenosyl-L-methionine-dependent methyltransferases"/>
    <property type="match status" value="1"/>
</dbReference>
<keyword evidence="6" id="KW-0507">mRNA processing</keyword>
<proteinExistence type="predicted"/>
<dbReference type="CDD" id="cd02440">
    <property type="entry name" value="AdoMet_MTases"/>
    <property type="match status" value="1"/>
</dbReference>
<evidence type="ECO:0000256" key="2">
    <source>
        <dbReference type="ARBA" id="ARBA00022603"/>
    </source>
</evidence>
<dbReference type="EMBL" id="CAADRA010000218">
    <property type="protein sequence ID" value="VFT79324.1"/>
    <property type="molecule type" value="Genomic_DNA"/>
</dbReference>
<dbReference type="AlphaFoldDB" id="A0A485KCF6"/>
<reference evidence="10" key="2">
    <citation type="submission" date="2019-06" db="EMBL/GenBank/DDBJ databases">
        <title>Genomics analysis of Aphanomyces spp. identifies a new class of oomycete effector associated with host adaptation.</title>
        <authorList>
            <person name="Gaulin E."/>
        </authorList>
    </citation>
    <scope>NUCLEOTIDE SEQUENCE</scope>
    <source>
        <strain evidence="10">CBS 578.67</strain>
    </source>
</reference>
<keyword evidence="4" id="KW-0949">S-adenosyl-L-methionine</keyword>
<dbReference type="OrthoDB" id="10248867at2759"/>
<sequence>MTSRSKNLDYYFNKKTGKQYWVDKDLPVGWSHIIEQDHRTYYFHISDEKGTRTYDKPTVAAAEVQSPRRPRIPSIDQEDVVEPPRSQRRGSNSLHDLLSPVGGPSSDDDRSNRSKRDRDDDGFRGYDDDERRPSKPAAYEDDRSRGSKRDRYDDDEDDRRSSKRPANESSPRRRDSRDQGRYDPVTDDAMRSRGYGRSSSLQRDNSAVVPKSDQQQAAHFYSNLERNKTSDRTDSLLYHMRCMNNWVKSVLIQEYSQKRSRVLDLACGKGGDMNKWLRNDFELYMGVDIALGSLEDAAERIQKNAALSRHDMHLVHGDLGEVSLLQDTLQCWDNRHQWHRAVPVSRPHSFDVVSMQFAFHYMFCDEARATRFFETLQSTLRPGGMFMATTIDPNRIIQKLMATVGSAEPNADGTTSPAPIRLLDGKNRALCTIRMDPSTRERLLHGSAADAGYGLRYHFTLVDSEDEEAVNLPEYLIPSSLLRQLIDDHGFDLVLQENFQTFIGHNKDGNHSDLLRKMNVLNFQGTISDVEWDIAGLYQVLAFKKRMS</sequence>
<dbReference type="EMBL" id="VJMH01000218">
    <property type="protein sequence ID" value="KAF0717752.1"/>
    <property type="molecule type" value="Genomic_DNA"/>
</dbReference>
<evidence type="ECO:0000259" key="9">
    <source>
        <dbReference type="PROSITE" id="PS51562"/>
    </source>
</evidence>
<dbReference type="EC" id="2.1.1.56" evidence="1"/>
<dbReference type="GO" id="GO:0003723">
    <property type="term" value="F:RNA binding"/>
    <property type="evidence" value="ECO:0007669"/>
    <property type="project" value="UniProtKB-KW"/>
</dbReference>
<keyword evidence="12" id="KW-1185">Reference proteome</keyword>
<evidence type="ECO:0000256" key="8">
    <source>
        <dbReference type="SAM" id="MobiDB-lite"/>
    </source>
</evidence>